<gene>
    <name evidence="3" type="ORF">G5C66_09260</name>
</gene>
<dbReference type="PANTHER" id="PTHR47962">
    <property type="entry name" value="ATP-DEPENDENT HELICASE LHR-RELATED-RELATED"/>
    <property type="match status" value="1"/>
</dbReference>
<dbReference type="AlphaFoldDB" id="A0A6M1QZV9"/>
<evidence type="ECO:0000313" key="4">
    <source>
        <dbReference type="Proteomes" id="UP000483261"/>
    </source>
</evidence>
<dbReference type="Gene3D" id="3.40.50.300">
    <property type="entry name" value="P-loop containing nucleotide triphosphate hydrolases"/>
    <property type="match status" value="2"/>
</dbReference>
<sequence>MSDLGSHDGLYELLVTNDLHDQLRRVTDRDVETTPVDQADQPHVLARHVYQAAVRSLEAVKDPELRVKAANELIAQLAAGDADHIVTPPTELRRISSPQAPGTVTYLNTRPKTPLTEAALLTNSKEEPSLAAELRAEIDTADEVDLLCAFVRWYGLRLVEPELKRLRDRGARLRVITTTYTGSTERDALDRLVRDFGAQVKVQYDAQRTRLHAKAWMFRRNTEFDTAYVGSSNLTRTAMVEGVEWNVRLSRKGTPSLFDKFTATFDTYWNHGDFELYDPDRDRDRLDDALAEASGRGRGDRVTISLSGLEVRPYPYQQKMLDDLDAERTLHDRHRNLVVAATGTGKTVVAALDYRRLAENSTDGKRPKLLFVAHRKEILQQSLRTYREVLSDATFGELYVDGARPERWEHVFASVQSLKSYGVSQIPPDTYDIVVIDEFHHAEAKSYRELIDHLKPTELVGLTATPERADGVNVASFFDNRIATQLRLWDALGADLLCPFHYFAVSDNTDLRTVKWVRGKYDDTALSTLYTGNDARARIILNELRDKMPDVSEMRALGFCVDVAHANYMAEVFNKAGIPAGVVTGTTTSPVRRDSIAALRERRLNVLFSVDVFNEGLDVPDVDTVLFLRPTDSATVFLQQLGRGLRRTRDKAVLTVLDFVGHQNKQFSWDRKLRAMTGLTRAALRREVERGFPFLPAGCQIVMDREAQALIVDNLKSQISNRWPSMVQELRSYGDLSLPEYLDESGMELPDILRKGQRSWTELRRSAGLPVPQGTEAETRLLRRVRAFSHVDDPLRATAFTRMLADDAPSYSSLSPGEQRLADMLFFSLWPDGGGFASIDAGFAALRAEQATRSEIQSVVDLAFDSARHRLSELTGSLSGVPLMVHARYQREEILAALGYASLDRKPNSMREGVKHIPELNVDAFFINLKKSEADFSPTTMYRDYPISPTLFHWETQSTTSVASKTGQRYLTGASTVLLFAREQADGVLGTSPYLFLGPATYVSHTGDRPIAITWRLDHAMPTDFFTTASVAAG</sequence>
<dbReference type="InterPro" id="IPR001650">
    <property type="entry name" value="Helicase_C-like"/>
</dbReference>
<evidence type="ECO:0000259" key="1">
    <source>
        <dbReference type="PROSITE" id="PS51192"/>
    </source>
</evidence>
<dbReference type="InterPro" id="IPR021835">
    <property type="entry name" value="DUF3427"/>
</dbReference>
<feature type="domain" description="Helicase ATP-binding" evidence="1">
    <location>
        <begin position="327"/>
        <end position="484"/>
    </location>
</feature>
<dbReference type="InterPro" id="IPR025202">
    <property type="entry name" value="PLD-like_dom"/>
</dbReference>
<dbReference type="SUPFAM" id="SSF56024">
    <property type="entry name" value="Phospholipase D/nuclease"/>
    <property type="match status" value="1"/>
</dbReference>
<proteinExistence type="predicted"/>
<dbReference type="SUPFAM" id="SSF52540">
    <property type="entry name" value="P-loop containing nucleoside triphosphate hydrolases"/>
    <property type="match status" value="1"/>
</dbReference>
<dbReference type="SMART" id="SM00487">
    <property type="entry name" value="DEXDc"/>
    <property type="match status" value="1"/>
</dbReference>
<dbReference type="CDD" id="cd09203">
    <property type="entry name" value="PLDc_N_DEXD_b1"/>
    <property type="match status" value="1"/>
</dbReference>
<evidence type="ECO:0000259" key="2">
    <source>
        <dbReference type="PROSITE" id="PS51194"/>
    </source>
</evidence>
<dbReference type="InterPro" id="IPR014001">
    <property type="entry name" value="Helicase_ATP-bd"/>
</dbReference>
<dbReference type="PROSITE" id="PS51192">
    <property type="entry name" value="HELICASE_ATP_BIND_1"/>
    <property type="match status" value="1"/>
</dbReference>
<dbReference type="InterPro" id="IPR052511">
    <property type="entry name" value="ATP-dep_Helicase"/>
</dbReference>
<accession>A0A6M1QZV9</accession>
<evidence type="ECO:0000313" key="3">
    <source>
        <dbReference type="EMBL" id="NGN92922.1"/>
    </source>
</evidence>
<dbReference type="Pfam" id="PF11907">
    <property type="entry name" value="DUF3427"/>
    <property type="match status" value="1"/>
</dbReference>
<name>A0A6M1QZV9_9ACTN</name>
<dbReference type="GO" id="GO:0005524">
    <property type="term" value="F:ATP binding"/>
    <property type="evidence" value="ECO:0007669"/>
    <property type="project" value="InterPro"/>
</dbReference>
<feature type="domain" description="Helicase C-terminal" evidence="2">
    <location>
        <begin position="543"/>
        <end position="700"/>
    </location>
</feature>
<dbReference type="GO" id="GO:0003677">
    <property type="term" value="F:DNA binding"/>
    <property type="evidence" value="ECO:0007669"/>
    <property type="project" value="InterPro"/>
</dbReference>
<keyword evidence="4" id="KW-1185">Reference proteome</keyword>
<dbReference type="EMBL" id="JAALAA010000006">
    <property type="protein sequence ID" value="NGN92922.1"/>
    <property type="molecule type" value="Genomic_DNA"/>
</dbReference>
<comment type="caution">
    <text evidence="3">The sequence shown here is derived from an EMBL/GenBank/DDBJ whole genome shotgun (WGS) entry which is preliminary data.</text>
</comment>
<dbReference type="Proteomes" id="UP000483261">
    <property type="component" value="Unassembled WGS sequence"/>
</dbReference>
<reference evidence="3 4" key="1">
    <citation type="submission" date="2020-02" db="EMBL/GenBank/DDBJ databases">
        <title>Whole-genome analyses of novel actinobacteria.</title>
        <authorList>
            <person name="Sahin N."/>
        </authorList>
    </citation>
    <scope>NUCLEOTIDE SEQUENCE [LARGE SCALE GENOMIC DNA]</scope>
    <source>
        <strain evidence="3 4">KC13</strain>
    </source>
</reference>
<dbReference type="Pfam" id="PF00271">
    <property type="entry name" value="Helicase_C"/>
    <property type="match status" value="1"/>
</dbReference>
<dbReference type="CDD" id="cd18799">
    <property type="entry name" value="SF2_C_EcoAI-like"/>
    <property type="match status" value="1"/>
</dbReference>
<dbReference type="SMART" id="SM00490">
    <property type="entry name" value="HELICc"/>
    <property type="match status" value="1"/>
</dbReference>
<dbReference type="InterPro" id="IPR006935">
    <property type="entry name" value="Helicase/UvrB_N"/>
</dbReference>
<dbReference type="InterPro" id="IPR027417">
    <property type="entry name" value="P-loop_NTPase"/>
</dbReference>
<dbReference type="Gene3D" id="3.30.870.10">
    <property type="entry name" value="Endonuclease Chain A"/>
    <property type="match status" value="1"/>
</dbReference>
<organism evidence="3 4">
    <name type="scientific">Nocardioides turkmenicus</name>
    <dbReference type="NCBI Taxonomy" id="2711220"/>
    <lineage>
        <taxon>Bacteria</taxon>
        <taxon>Bacillati</taxon>
        <taxon>Actinomycetota</taxon>
        <taxon>Actinomycetes</taxon>
        <taxon>Propionibacteriales</taxon>
        <taxon>Nocardioidaceae</taxon>
        <taxon>Nocardioides</taxon>
    </lineage>
</organism>
<protein>
    <submittedName>
        <fullName evidence="3">DUF3427 domain-containing protein</fullName>
    </submittedName>
</protein>
<dbReference type="PANTHER" id="PTHR47962:SF7">
    <property type="entry name" value="MITOCHONDRIAL ATP-DEPENDENT HELICASE IRC3-RELATED"/>
    <property type="match status" value="1"/>
</dbReference>
<dbReference type="PROSITE" id="PS51194">
    <property type="entry name" value="HELICASE_CTER"/>
    <property type="match status" value="1"/>
</dbReference>
<dbReference type="Pfam" id="PF13091">
    <property type="entry name" value="PLDc_2"/>
    <property type="match status" value="1"/>
</dbReference>
<dbReference type="GO" id="GO:0016887">
    <property type="term" value="F:ATP hydrolysis activity"/>
    <property type="evidence" value="ECO:0007669"/>
    <property type="project" value="TreeGrafter"/>
</dbReference>
<dbReference type="RefSeq" id="WP_165110666.1">
    <property type="nucleotide sequence ID" value="NZ_JAALAA010000006.1"/>
</dbReference>
<dbReference type="Pfam" id="PF04851">
    <property type="entry name" value="ResIII"/>
    <property type="match status" value="1"/>
</dbReference>
<dbReference type="CDD" id="cd18032">
    <property type="entry name" value="DEXHc_RE_I_III_res"/>
    <property type="match status" value="1"/>
</dbReference>